<dbReference type="Proteomes" id="UP001153636">
    <property type="component" value="Chromosome 4"/>
</dbReference>
<proteinExistence type="inferred from homology"/>
<comment type="similarity">
    <text evidence="1 3">Belongs to the CMC family.</text>
</comment>
<gene>
    <name evidence="4" type="ORF">PSYICH_LOCUS10207</name>
</gene>
<dbReference type="PANTHER" id="PTHR22977:SF5">
    <property type="entry name" value="COX ASSEMBLY MITOCHONDRIAL PROTEIN HOMOLOG"/>
    <property type="match status" value="1"/>
</dbReference>
<evidence type="ECO:0000313" key="5">
    <source>
        <dbReference type="Proteomes" id="UP001153636"/>
    </source>
</evidence>
<keyword evidence="2" id="KW-1015">Disulfide bond</keyword>
<dbReference type="OrthoDB" id="6224010at2759"/>
<evidence type="ECO:0000313" key="4">
    <source>
        <dbReference type="EMBL" id="CAH1109961.1"/>
    </source>
</evidence>
<dbReference type="AlphaFoldDB" id="A0A9P0D4Z5"/>
<keyword evidence="3" id="KW-0496">Mitochondrion</keyword>
<name>A0A9P0D4Z5_9CUCU</name>
<evidence type="ECO:0000256" key="1">
    <source>
        <dbReference type="ARBA" id="ARBA00007347"/>
    </source>
</evidence>
<sequence length="117" mass="14100">MCQLFSYLLTKNQFLGDPDDLSLRKVEMEVMIPKKMREVTRVEKCFKEVKEFSECGKNAGLLIVINCRQENTKLKECLTKWYQNDEFKERCKQEYLKERSEYRRTGITTKERKRIGM</sequence>
<dbReference type="InterPro" id="IPR013892">
    <property type="entry name" value="Cyt_c_biogenesis_Cmc1-like"/>
</dbReference>
<evidence type="ECO:0000256" key="3">
    <source>
        <dbReference type="RuleBase" id="RU364104"/>
    </source>
</evidence>
<dbReference type="EMBL" id="OV651816">
    <property type="protein sequence ID" value="CAH1109961.1"/>
    <property type="molecule type" value="Genomic_DNA"/>
</dbReference>
<reference evidence="4" key="1">
    <citation type="submission" date="2022-01" db="EMBL/GenBank/DDBJ databases">
        <authorList>
            <person name="King R."/>
        </authorList>
    </citation>
    <scope>NUCLEOTIDE SEQUENCE</scope>
</reference>
<accession>A0A9P0D4Z5</accession>
<evidence type="ECO:0000256" key="2">
    <source>
        <dbReference type="ARBA" id="ARBA00023157"/>
    </source>
</evidence>
<comment type="subcellular location">
    <subcellularLocation>
        <location evidence="3">Mitochondrion</location>
    </subcellularLocation>
</comment>
<protein>
    <recommendedName>
        <fullName evidence="3">COX assembly mitochondrial protein</fullName>
    </recommendedName>
</protein>
<dbReference type="Pfam" id="PF08583">
    <property type="entry name" value="Cmc1"/>
    <property type="match status" value="1"/>
</dbReference>
<keyword evidence="5" id="KW-1185">Reference proteome</keyword>
<dbReference type="GO" id="GO:0005739">
    <property type="term" value="C:mitochondrion"/>
    <property type="evidence" value="ECO:0007669"/>
    <property type="project" value="UniProtKB-SubCell"/>
</dbReference>
<dbReference type="PANTHER" id="PTHR22977">
    <property type="entry name" value="COX ASSEMBLY MITOCHONDRIAL PROTEIN"/>
    <property type="match status" value="1"/>
</dbReference>
<organism evidence="4 5">
    <name type="scientific">Psylliodes chrysocephalus</name>
    <dbReference type="NCBI Taxonomy" id="3402493"/>
    <lineage>
        <taxon>Eukaryota</taxon>
        <taxon>Metazoa</taxon>
        <taxon>Ecdysozoa</taxon>
        <taxon>Arthropoda</taxon>
        <taxon>Hexapoda</taxon>
        <taxon>Insecta</taxon>
        <taxon>Pterygota</taxon>
        <taxon>Neoptera</taxon>
        <taxon>Endopterygota</taxon>
        <taxon>Coleoptera</taxon>
        <taxon>Polyphaga</taxon>
        <taxon>Cucujiformia</taxon>
        <taxon>Chrysomeloidea</taxon>
        <taxon>Chrysomelidae</taxon>
        <taxon>Galerucinae</taxon>
        <taxon>Alticini</taxon>
        <taxon>Psylliodes</taxon>
    </lineage>
</organism>